<dbReference type="SUPFAM" id="SSF56672">
    <property type="entry name" value="DNA/RNA polymerases"/>
    <property type="match status" value="1"/>
</dbReference>
<sequence length="515" mass="59752">MADYITVNDKINCYPNDANKIFLELKDFNHISIIDLSSAFHQLSIHKNNREYFAFYSQLDTMQYKHLIMGDKNSTILFQLAMEHIFKFIEQYIKIFVDDIIIVTLGSFKFHRDILFKFFSICNDLELKLSFPKCITLCDESVDKLIRRHVPTSKKELYNFFQSASYFRRCLPDIASKTADLFTLATKHALRYFGYLVANIKLTIRRDHKCLGKIMTTNNRKYIELLHGIDKQFCRITYIPGCNNQCNAITRTSSNPQHQVITSLSMTENIAKLINSMNLVEEQQVDKDIIEALEIGHVKNHLIPKNSQEIVKIILVEKLFPCDVCLKHNIVPTNHPIPSSIPRYQIMENLVMDFSGPHSEVNKNKEKYLLVIVDSANKYLWTIPMHTTTDEKIIKVLTKLFLEYGFCKTIKSDNAKYFNNEKITYLKILIIEMIFTNPSHSRGNILAEAIIRYVHLAVGKAKSQFKSLIVSWTKILPWTTSIHNTNICESTNATLFSLMFLRESPNPVNIFMKSN</sequence>
<dbReference type="STRING" id="75913.A0A0K0FQE7"/>
<accession>A0A0K0FQE7</accession>
<dbReference type="InterPro" id="IPR001584">
    <property type="entry name" value="Integrase_cat-core"/>
</dbReference>
<proteinExistence type="predicted"/>
<dbReference type="PANTHER" id="PTHR37984:SF5">
    <property type="entry name" value="PROTEIN NYNRIN-LIKE"/>
    <property type="match status" value="1"/>
</dbReference>
<evidence type="ECO:0000313" key="3">
    <source>
        <dbReference type="Proteomes" id="UP000035680"/>
    </source>
</evidence>
<reference evidence="4" key="2">
    <citation type="submission" date="2015-08" db="UniProtKB">
        <authorList>
            <consortium name="WormBaseParasite"/>
        </authorList>
    </citation>
    <scope>IDENTIFICATION</scope>
</reference>
<dbReference type="Gene3D" id="3.10.10.10">
    <property type="entry name" value="HIV Type 1 Reverse Transcriptase, subunit A, domain 1"/>
    <property type="match status" value="1"/>
</dbReference>
<reference evidence="3" key="1">
    <citation type="submission" date="2014-07" db="EMBL/GenBank/DDBJ databases">
        <authorList>
            <person name="Martin A.A"/>
            <person name="De Silva N."/>
        </authorList>
    </citation>
    <scope>NUCLEOTIDE SEQUENCE</scope>
</reference>
<keyword evidence="3" id="KW-1185">Reference proteome</keyword>
<dbReference type="GO" id="GO:0003676">
    <property type="term" value="F:nucleic acid binding"/>
    <property type="evidence" value="ECO:0007669"/>
    <property type="project" value="InterPro"/>
</dbReference>
<dbReference type="InterPro" id="IPR043502">
    <property type="entry name" value="DNA/RNA_pol_sf"/>
</dbReference>
<dbReference type="InterPro" id="IPR043128">
    <property type="entry name" value="Rev_trsase/Diguanyl_cyclase"/>
</dbReference>
<dbReference type="InterPro" id="IPR036397">
    <property type="entry name" value="RNaseH_sf"/>
</dbReference>
<evidence type="ECO:0000259" key="1">
    <source>
        <dbReference type="PROSITE" id="PS50878"/>
    </source>
</evidence>
<dbReference type="Pfam" id="PF00078">
    <property type="entry name" value="RVT_1"/>
    <property type="match status" value="1"/>
</dbReference>
<protein>
    <submittedName>
        <fullName evidence="4">Integrase catalytic domain-containing protein</fullName>
    </submittedName>
</protein>
<dbReference type="Gene3D" id="3.30.420.10">
    <property type="entry name" value="Ribonuclease H-like superfamily/Ribonuclease H"/>
    <property type="match status" value="1"/>
</dbReference>
<feature type="domain" description="Reverse transcriptase" evidence="1">
    <location>
        <begin position="1"/>
        <end position="197"/>
    </location>
</feature>
<name>A0A0K0FQE7_STRVS</name>
<dbReference type="WBParaSite" id="SVE_1163600.1">
    <property type="protein sequence ID" value="SVE_1163600.1"/>
    <property type="gene ID" value="SVE_1163600"/>
</dbReference>
<dbReference type="GO" id="GO:0042575">
    <property type="term" value="C:DNA polymerase complex"/>
    <property type="evidence" value="ECO:0007669"/>
    <property type="project" value="UniProtKB-ARBA"/>
</dbReference>
<dbReference type="PROSITE" id="PS50878">
    <property type="entry name" value="RT_POL"/>
    <property type="match status" value="1"/>
</dbReference>
<dbReference type="InterPro" id="IPR000477">
    <property type="entry name" value="RT_dom"/>
</dbReference>
<dbReference type="GO" id="GO:0015074">
    <property type="term" value="P:DNA integration"/>
    <property type="evidence" value="ECO:0007669"/>
    <property type="project" value="InterPro"/>
</dbReference>
<feature type="domain" description="Integrase catalytic" evidence="2">
    <location>
        <begin position="338"/>
        <end position="515"/>
    </location>
</feature>
<dbReference type="PROSITE" id="PS50994">
    <property type="entry name" value="INTEGRASE"/>
    <property type="match status" value="1"/>
</dbReference>
<dbReference type="AlphaFoldDB" id="A0A0K0FQE7"/>
<evidence type="ECO:0000313" key="4">
    <source>
        <dbReference type="WBParaSite" id="SVE_1163600.1"/>
    </source>
</evidence>
<dbReference type="PANTHER" id="PTHR37984">
    <property type="entry name" value="PROTEIN CBG26694"/>
    <property type="match status" value="1"/>
</dbReference>
<dbReference type="Proteomes" id="UP000035680">
    <property type="component" value="Unassembled WGS sequence"/>
</dbReference>
<evidence type="ECO:0000259" key="2">
    <source>
        <dbReference type="PROSITE" id="PS50994"/>
    </source>
</evidence>
<organism evidence="3 4">
    <name type="scientific">Strongyloides venezuelensis</name>
    <name type="common">Threadworm</name>
    <dbReference type="NCBI Taxonomy" id="75913"/>
    <lineage>
        <taxon>Eukaryota</taxon>
        <taxon>Metazoa</taxon>
        <taxon>Ecdysozoa</taxon>
        <taxon>Nematoda</taxon>
        <taxon>Chromadorea</taxon>
        <taxon>Rhabditida</taxon>
        <taxon>Tylenchina</taxon>
        <taxon>Panagrolaimomorpha</taxon>
        <taxon>Strongyloidoidea</taxon>
        <taxon>Strongyloididae</taxon>
        <taxon>Strongyloides</taxon>
    </lineage>
</organism>
<dbReference type="SUPFAM" id="SSF53098">
    <property type="entry name" value="Ribonuclease H-like"/>
    <property type="match status" value="1"/>
</dbReference>
<dbReference type="InterPro" id="IPR012337">
    <property type="entry name" value="RNaseH-like_sf"/>
</dbReference>
<dbReference type="Gene3D" id="3.30.70.270">
    <property type="match status" value="1"/>
</dbReference>
<dbReference type="InterPro" id="IPR050951">
    <property type="entry name" value="Retrovirus_Pol_polyprotein"/>
</dbReference>